<protein>
    <submittedName>
        <fullName evidence="1">Uncharacterized protein</fullName>
    </submittedName>
</protein>
<name>A0AAU9UPG9_EUPED</name>
<accession>A0AAU9UPG9</accession>
<dbReference type="AlphaFoldDB" id="A0AAU9UPG9"/>
<proteinExistence type="predicted"/>
<gene>
    <name evidence="1" type="ORF">EEDITHA_LOCUS13834</name>
</gene>
<comment type="caution">
    <text evidence="1">The sequence shown here is derived from an EMBL/GenBank/DDBJ whole genome shotgun (WGS) entry which is preliminary data.</text>
</comment>
<dbReference type="EMBL" id="CAKOGL010000020">
    <property type="protein sequence ID" value="CAH2098750.1"/>
    <property type="molecule type" value="Genomic_DNA"/>
</dbReference>
<dbReference type="Proteomes" id="UP001153954">
    <property type="component" value="Unassembled WGS sequence"/>
</dbReference>
<keyword evidence="2" id="KW-1185">Reference proteome</keyword>
<sequence length="109" mass="12849">MSKSKTHRHIIIYVHIRGIQLKISGHQEYSLKQAILMKLPLFQSYIILECLRWVPPLLSFEQECVQLTISRDSLKLLKADATEFIERFMTMDETWVHHHTSGTKNQSKK</sequence>
<evidence type="ECO:0000313" key="2">
    <source>
        <dbReference type="Proteomes" id="UP001153954"/>
    </source>
</evidence>
<evidence type="ECO:0000313" key="1">
    <source>
        <dbReference type="EMBL" id="CAH2098750.1"/>
    </source>
</evidence>
<reference evidence="1" key="1">
    <citation type="submission" date="2022-03" db="EMBL/GenBank/DDBJ databases">
        <authorList>
            <person name="Tunstrom K."/>
        </authorList>
    </citation>
    <scope>NUCLEOTIDE SEQUENCE</scope>
</reference>
<organism evidence="1 2">
    <name type="scientific">Euphydryas editha</name>
    <name type="common">Edith's checkerspot</name>
    <dbReference type="NCBI Taxonomy" id="104508"/>
    <lineage>
        <taxon>Eukaryota</taxon>
        <taxon>Metazoa</taxon>
        <taxon>Ecdysozoa</taxon>
        <taxon>Arthropoda</taxon>
        <taxon>Hexapoda</taxon>
        <taxon>Insecta</taxon>
        <taxon>Pterygota</taxon>
        <taxon>Neoptera</taxon>
        <taxon>Endopterygota</taxon>
        <taxon>Lepidoptera</taxon>
        <taxon>Glossata</taxon>
        <taxon>Ditrysia</taxon>
        <taxon>Papilionoidea</taxon>
        <taxon>Nymphalidae</taxon>
        <taxon>Nymphalinae</taxon>
        <taxon>Euphydryas</taxon>
    </lineage>
</organism>